<feature type="region of interest" description="Disordered" evidence="1">
    <location>
        <begin position="91"/>
        <end position="129"/>
    </location>
</feature>
<feature type="compositionally biased region" description="Basic and acidic residues" evidence="1">
    <location>
        <begin position="94"/>
        <end position="112"/>
    </location>
</feature>
<feature type="non-terminal residue" evidence="2">
    <location>
        <position position="129"/>
    </location>
</feature>
<proteinExistence type="predicted"/>
<comment type="caution">
    <text evidence="2">The sequence shown here is derived from an EMBL/GenBank/DDBJ whole genome shotgun (WGS) entry which is preliminary data.</text>
</comment>
<evidence type="ECO:0000256" key="1">
    <source>
        <dbReference type="SAM" id="MobiDB-lite"/>
    </source>
</evidence>
<sequence>MALPDVTGDAMRRLGRLSACGQALQEILATIPPTPLETGGQAEANVLQHHLGCSGRFREALQICAELKTEGFVVTPGDKIYLDPSVVPALLSTRKPDRGRGSGPSAERETPTRRPTTCGGGASAAERTG</sequence>
<keyword evidence="3" id="KW-1185">Reference proteome</keyword>
<accession>A0ABP0N4U3</accession>
<dbReference type="Proteomes" id="UP001642464">
    <property type="component" value="Unassembled WGS sequence"/>
</dbReference>
<evidence type="ECO:0000313" key="3">
    <source>
        <dbReference type="Proteomes" id="UP001642464"/>
    </source>
</evidence>
<gene>
    <name evidence="2" type="ORF">SCF082_LOCUS30985</name>
</gene>
<protein>
    <submittedName>
        <fullName evidence="2">DNA helicase</fullName>
    </submittedName>
</protein>
<dbReference type="EMBL" id="CAXAMM010025958">
    <property type="protein sequence ID" value="CAK9057934.1"/>
    <property type="molecule type" value="Genomic_DNA"/>
</dbReference>
<keyword evidence="2" id="KW-0378">Hydrolase</keyword>
<name>A0ABP0N4U3_9DINO</name>
<reference evidence="2 3" key="1">
    <citation type="submission" date="2024-02" db="EMBL/GenBank/DDBJ databases">
        <authorList>
            <person name="Chen Y."/>
            <person name="Shah S."/>
            <person name="Dougan E. K."/>
            <person name="Thang M."/>
            <person name="Chan C."/>
        </authorList>
    </citation>
    <scope>NUCLEOTIDE SEQUENCE [LARGE SCALE GENOMIC DNA]</scope>
</reference>
<dbReference type="GO" id="GO:0004386">
    <property type="term" value="F:helicase activity"/>
    <property type="evidence" value="ECO:0007669"/>
    <property type="project" value="UniProtKB-KW"/>
</dbReference>
<evidence type="ECO:0000313" key="2">
    <source>
        <dbReference type="EMBL" id="CAK9057934.1"/>
    </source>
</evidence>
<keyword evidence="2" id="KW-0547">Nucleotide-binding</keyword>
<organism evidence="2 3">
    <name type="scientific">Durusdinium trenchii</name>
    <dbReference type="NCBI Taxonomy" id="1381693"/>
    <lineage>
        <taxon>Eukaryota</taxon>
        <taxon>Sar</taxon>
        <taxon>Alveolata</taxon>
        <taxon>Dinophyceae</taxon>
        <taxon>Suessiales</taxon>
        <taxon>Symbiodiniaceae</taxon>
        <taxon>Durusdinium</taxon>
    </lineage>
</organism>
<keyword evidence="2" id="KW-0347">Helicase</keyword>
<keyword evidence="2" id="KW-0067">ATP-binding</keyword>